<keyword evidence="2" id="KW-1133">Transmembrane helix</keyword>
<keyword evidence="2" id="KW-0472">Membrane</keyword>
<feature type="transmembrane region" description="Helical" evidence="2">
    <location>
        <begin position="20"/>
        <end position="46"/>
    </location>
</feature>
<keyword evidence="4" id="KW-1185">Reference proteome</keyword>
<feature type="transmembrane region" description="Helical" evidence="2">
    <location>
        <begin position="254"/>
        <end position="277"/>
    </location>
</feature>
<accession>A0A2P7Z4D2</accession>
<protein>
    <submittedName>
        <fullName evidence="3">Uncharacterized protein</fullName>
    </submittedName>
</protein>
<proteinExistence type="predicted"/>
<feature type="transmembrane region" description="Helical" evidence="2">
    <location>
        <begin position="183"/>
        <end position="208"/>
    </location>
</feature>
<organism evidence="3 4">
    <name type="scientific">Elsinoe australis</name>
    <dbReference type="NCBI Taxonomy" id="40998"/>
    <lineage>
        <taxon>Eukaryota</taxon>
        <taxon>Fungi</taxon>
        <taxon>Dikarya</taxon>
        <taxon>Ascomycota</taxon>
        <taxon>Pezizomycotina</taxon>
        <taxon>Dothideomycetes</taxon>
        <taxon>Dothideomycetidae</taxon>
        <taxon>Myriangiales</taxon>
        <taxon>Elsinoaceae</taxon>
        <taxon>Elsinoe</taxon>
    </lineage>
</organism>
<dbReference type="Proteomes" id="UP000243723">
    <property type="component" value="Unassembled WGS sequence"/>
</dbReference>
<gene>
    <name evidence="3" type="ORF">B9Z65_7034</name>
</gene>
<dbReference type="EMBL" id="NHZQ01000331">
    <property type="protein sequence ID" value="PSK43080.1"/>
    <property type="molecule type" value="Genomic_DNA"/>
</dbReference>
<keyword evidence="2" id="KW-0812">Transmembrane</keyword>
<evidence type="ECO:0000256" key="2">
    <source>
        <dbReference type="SAM" id="Phobius"/>
    </source>
</evidence>
<feature type="compositionally biased region" description="Basic and acidic residues" evidence="1">
    <location>
        <begin position="398"/>
        <end position="442"/>
    </location>
</feature>
<evidence type="ECO:0000313" key="4">
    <source>
        <dbReference type="Proteomes" id="UP000243723"/>
    </source>
</evidence>
<feature type="transmembrane region" description="Helical" evidence="2">
    <location>
        <begin position="53"/>
        <end position="74"/>
    </location>
</feature>
<dbReference type="OrthoDB" id="5287295at2759"/>
<feature type="region of interest" description="Disordered" evidence="1">
    <location>
        <begin position="348"/>
        <end position="442"/>
    </location>
</feature>
<feature type="transmembrane region" description="Helical" evidence="2">
    <location>
        <begin position="153"/>
        <end position="171"/>
    </location>
</feature>
<comment type="caution">
    <text evidence="3">The sequence shown here is derived from an EMBL/GenBank/DDBJ whole genome shotgun (WGS) entry which is preliminary data.</text>
</comment>
<feature type="transmembrane region" description="Helical" evidence="2">
    <location>
        <begin position="113"/>
        <end position="141"/>
    </location>
</feature>
<sequence>MSTPTPTGIPVGAGMPPGAIPAAICVLIYSFICWSCGILLITTLVLNKERWSYVLLFAISTTCSSTVSITQQIFYMAEWSASRVEAFQASVAAAKNPALALGPLSRGFSSVTYWIQVFFFNVDALLMLFWAVALTFSVWDWRIKGIYDNHSKIGFVSKIAAFILPALVASLRASTKISVQFGVGFFLTSCLLFASFTFGAICVILILVKYIRTRMGFSSYASGSVTIEEIPTTANSGRTSRKRSRLNVRVDPWLVVRFTIAFFILSGFNIFLVFYSIGRYRKILRDGSDVAPDFSTRRAVSDVLNYIPPVTASLLAFLLFGTTSQARAKYAGIFRILNCCGPRRVPTPSRIRGSSIQDWDPLNDPRRDGGESALTKSPTLELHEMQSKSTDLYPPPTPEKDDRMMMAKDRIPGIKEKRDNVTTADDIRGREDCPSPEKSGQR</sequence>
<evidence type="ECO:0000256" key="1">
    <source>
        <dbReference type="SAM" id="MobiDB-lite"/>
    </source>
</evidence>
<name>A0A2P7Z4D2_9PEZI</name>
<evidence type="ECO:0000313" key="3">
    <source>
        <dbReference type="EMBL" id="PSK43080.1"/>
    </source>
</evidence>
<dbReference type="AlphaFoldDB" id="A0A2P7Z4D2"/>
<reference evidence="3 4" key="1">
    <citation type="submission" date="2017-05" db="EMBL/GenBank/DDBJ databases">
        <title>Draft genome sequence of Elsinoe australis.</title>
        <authorList>
            <person name="Cheng Q."/>
        </authorList>
    </citation>
    <scope>NUCLEOTIDE SEQUENCE [LARGE SCALE GENOMIC DNA]</scope>
    <source>
        <strain evidence="3 4">NL1</strain>
    </source>
</reference>